<keyword evidence="7" id="KW-0663">Pyridoxal phosphate</keyword>
<evidence type="ECO:0000256" key="5">
    <source>
        <dbReference type="ARBA" id="ARBA00022576"/>
    </source>
</evidence>
<keyword evidence="6" id="KW-0808">Transferase</keyword>
<dbReference type="PANTHER" id="PTHR11879:SF22">
    <property type="entry name" value="ASPARTATE AMINOTRANSFERASE, MITOCHONDRIAL"/>
    <property type="match status" value="1"/>
</dbReference>
<dbReference type="GO" id="GO:0006520">
    <property type="term" value="P:amino acid metabolic process"/>
    <property type="evidence" value="ECO:0007669"/>
    <property type="project" value="InterPro"/>
</dbReference>
<dbReference type="GO" id="GO:0030170">
    <property type="term" value="F:pyridoxal phosphate binding"/>
    <property type="evidence" value="ECO:0007669"/>
    <property type="project" value="InterPro"/>
</dbReference>
<organism evidence="14">
    <name type="scientific">Tigriopus californicus</name>
    <name type="common">Marine copepod</name>
    <dbReference type="NCBI Taxonomy" id="6832"/>
    <lineage>
        <taxon>Eukaryota</taxon>
        <taxon>Metazoa</taxon>
        <taxon>Ecdysozoa</taxon>
        <taxon>Arthropoda</taxon>
        <taxon>Crustacea</taxon>
        <taxon>Multicrustacea</taxon>
        <taxon>Hexanauplia</taxon>
        <taxon>Copepoda</taxon>
        <taxon>Harpacticoida</taxon>
        <taxon>Harpacticidae</taxon>
        <taxon>Tigriopus</taxon>
    </lineage>
</organism>
<evidence type="ECO:0000256" key="12">
    <source>
        <dbReference type="ARBA" id="ARBA00042891"/>
    </source>
</evidence>
<dbReference type="PRINTS" id="PR00799">
    <property type="entry name" value="TRANSAMINASE"/>
</dbReference>
<dbReference type="InterPro" id="IPR015424">
    <property type="entry name" value="PyrdxlP-dep_Trfase"/>
</dbReference>
<comment type="similarity">
    <text evidence="2">Belongs to the class-I pyridoxal-phosphate-dependent aminotransferase family.</text>
</comment>
<evidence type="ECO:0000256" key="7">
    <source>
        <dbReference type="ARBA" id="ARBA00022898"/>
    </source>
</evidence>
<dbReference type="KEGG" id="tcf:131889732"/>
<evidence type="ECO:0000256" key="9">
    <source>
        <dbReference type="ARBA" id="ARBA00041257"/>
    </source>
</evidence>
<reference evidence="14" key="1">
    <citation type="journal article" date="2013" name="BMC Evol. Biol.">
        <title>Gene conversion yields novel gene combinations in paralogs of GOT1 in the copepod Tigriopus californicus.</title>
        <authorList>
            <person name="Willett C.S."/>
        </authorList>
    </citation>
    <scope>NUCLEOTIDE SEQUENCE</scope>
</reference>
<comment type="cofactor">
    <cofactor evidence="1">
        <name>pyridoxal 5'-phosphate</name>
        <dbReference type="ChEBI" id="CHEBI:597326"/>
    </cofactor>
</comment>
<dbReference type="AlphaFoldDB" id="S5JU16"/>
<dbReference type="SUPFAM" id="SSF53383">
    <property type="entry name" value="PLP-dependent transferases"/>
    <property type="match status" value="1"/>
</dbReference>
<evidence type="ECO:0000256" key="11">
    <source>
        <dbReference type="ARBA" id="ARBA00042867"/>
    </source>
</evidence>
<dbReference type="CDD" id="cd00609">
    <property type="entry name" value="AAT_like"/>
    <property type="match status" value="1"/>
</dbReference>
<dbReference type="EMBL" id="KF135612">
    <property type="protein sequence ID" value="AGR04110.1"/>
    <property type="molecule type" value="mRNA"/>
</dbReference>
<keyword evidence="5" id="KW-0032">Aminotransferase</keyword>
<dbReference type="InterPro" id="IPR004839">
    <property type="entry name" value="Aminotransferase_I/II_large"/>
</dbReference>
<dbReference type="Gene3D" id="3.90.1150.10">
    <property type="entry name" value="Aspartate Aminotransferase, domain 1"/>
    <property type="match status" value="1"/>
</dbReference>
<evidence type="ECO:0000256" key="8">
    <source>
        <dbReference type="ARBA" id="ARBA00040891"/>
    </source>
</evidence>
<proteinExistence type="evidence at transcript level"/>
<dbReference type="GO" id="GO:0004069">
    <property type="term" value="F:L-aspartate:2-oxoglutarate aminotransferase activity"/>
    <property type="evidence" value="ECO:0007669"/>
    <property type="project" value="UniProtKB-EC"/>
</dbReference>
<evidence type="ECO:0000256" key="6">
    <source>
        <dbReference type="ARBA" id="ARBA00022679"/>
    </source>
</evidence>
<protein>
    <recommendedName>
        <fullName evidence="8">Aspartate aminotransferase, mitochondrial</fullName>
        <ecNumber evidence="4">2.6.1.1</ecNumber>
    </recommendedName>
    <alternativeName>
        <fullName evidence="9">Kynurenine aminotransferase 4</fullName>
    </alternativeName>
    <alternativeName>
        <fullName evidence="12">Kynurenine aminotransferase IV</fullName>
    </alternativeName>
    <alternativeName>
        <fullName evidence="11">Kynurenine--oxoglutarate transaminase 4</fullName>
    </alternativeName>
    <alternativeName>
        <fullName evidence="10">Kynurenine--oxoglutarate transaminase IV</fullName>
    </alternativeName>
</protein>
<evidence type="ECO:0000256" key="2">
    <source>
        <dbReference type="ARBA" id="ARBA00007441"/>
    </source>
</evidence>
<dbReference type="InterPro" id="IPR015422">
    <property type="entry name" value="PyrdxlP-dep_Trfase_small"/>
</dbReference>
<evidence type="ECO:0000313" key="14">
    <source>
        <dbReference type="EMBL" id="AGR04110.1"/>
    </source>
</evidence>
<evidence type="ECO:0000256" key="4">
    <source>
        <dbReference type="ARBA" id="ARBA00012753"/>
    </source>
</evidence>
<evidence type="ECO:0000256" key="3">
    <source>
        <dbReference type="ARBA" id="ARBA00011738"/>
    </source>
</evidence>
<evidence type="ECO:0000256" key="10">
    <source>
        <dbReference type="ARBA" id="ARBA00041746"/>
    </source>
</evidence>
<dbReference type="RefSeq" id="XP_059094888.1">
    <property type="nucleotide sequence ID" value="XM_059238905.1"/>
</dbReference>
<feature type="domain" description="Aminotransferase class I/classII large" evidence="13">
    <location>
        <begin position="37"/>
        <end position="404"/>
    </location>
</feature>
<evidence type="ECO:0000259" key="13">
    <source>
        <dbReference type="Pfam" id="PF00155"/>
    </source>
</evidence>
<dbReference type="Pfam" id="PF00155">
    <property type="entry name" value="Aminotran_1_2"/>
    <property type="match status" value="1"/>
</dbReference>
<dbReference type="InterPro" id="IPR015421">
    <property type="entry name" value="PyrdxlP-dep_Trfase_major"/>
</dbReference>
<name>S5JU16_TIGCA</name>
<dbReference type="InterPro" id="IPR000796">
    <property type="entry name" value="Asp_trans"/>
</dbReference>
<dbReference type="Gene3D" id="3.40.640.10">
    <property type="entry name" value="Type I PLP-dependent aspartate aminotransferase-like (Major domain)"/>
    <property type="match status" value="1"/>
</dbReference>
<dbReference type="GeneID" id="131889732"/>
<evidence type="ECO:0000256" key="1">
    <source>
        <dbReference type="ARBA" id="ARBA00001933"/>
    </source>
</evidence>
<sequence>MATTKFIVPEGVLPSHLGLIDQCKTDTSPFKVNGIIGLYADEEGRPYVMESVKRAEMEMAKDVLEGNLFHEYSTSTGIREYTNFAMEIALGQGSLAIREGRVCALQTTGCLGALRVAMESLCQQLHRTVIYFPQQTWFLHANIANKSGFEDIRYYRYVNVATNCDLDFEGLLDDLKKAPAKAVVVLQAVAHNPTGIDPNVKQWEKILQVVQERELFPLFDMAYQGLVSGDVDKDAFAPRLFEQAGMELMIATTGSKNFGLYSERTGALIIVSNNPDNVSSLETTVVKQVIRPGPGLSPIHGATVVIRILSDPVLKEQWKMELQAIADRLRTVRVKLRSLIEALNQKPNSWKHLTDQQGIFSFLGLSLEQCRYLIHEKRVYLYENSRINMAAINMNNVEYVAASIVEAERI</sequence>
<accession>S5JU16</accession>
<dbReference type="EC" id="2.6.1.1" evidence="4"/>
<comment type="subunit">
    <text evidence="3">Homodimer.</text>
</comment>
<dbReference type="OrthoDB" id="6752799at2759"/>
<dbReference type="PANTHER" id="PTHR11879">
    <property type="entry name" value="ASPARTATE AMINOTRANSFERASE"/>
    <property type="match status" value="1"/>
</dbReference>
<dbReference type="GO" id="GO:0005739">
    <property type="term" value="C:mitochondrion"/>
    <property type="evidence" value="ECO:0007669"/>
    <property type="project" value="TreeGrafter"/>
</dbReference>